<dbReference type="PROSITE" id="PS00323">
    <property type="entry name" value="RIBOSOMAL_S19"/>
    <property type="match status" value="1"/>
</dbReference>
<evidence type="ECO:0000256" key="1">
    <source>
        <dbReference type="ARBA" id="ARBA00007345"/>
    </source>
</evidence>
<dbReference type="GO" id="GO:0019843">
    <property type="term" value="F:rRNA binding"/>
    <property type="evidence" value="ECO:0007669"/>
    <property type="project" value="UniProtKB-KW"/>
</dbReference>
<dbReference type="SUPFAM" id="SSF54570">
    <property type="entry name" value="Ribosomal protein S19"/>
    <property type="match status" value="1"/>
</dbReference>
<comment type="caution">
    <text evidence="6">The sequence shown here is derived from an EMBL/GenBank/DDBJ whole genome shotgun (WGS) entry which is preliminary data.</text>
</comment>
<dbReference type="Pfam" id="PF00203">
    <property type="entry name" value="Ribosomal_S19"/>
    <property type="match status" value="1"/>
</dbReference>
<evidence type="ECO:0000256" key="2">
    <source>
        <dbReference type="ARBA" id="ARBA00022730"/>
    </source>
</evidence>
<sequence length="92" mass="10399">MSRSLKKGPYIHYKLEKKVLAAQEQNKKTTIKTWSRASMISPDFVGQTIAVHNGNKFIPVYVTENMVGHKLGEFAPTRIFRGHAGQKDKGKK</sequence>
<dbReference type="InterPro" id="IPR020934">
    <property type="entry name" value="Ribosomal_uS19_CS"/>
</dbReference>
<protein>
    <submittedName>
        <fullName evidence="6">30S ribosomal protein S19</fullName>
    </submittedName>
</protein>
<reference evidence="6" key="1">
    <citation type="submission" date="2019-08" db="EMBL/GenBank/DDBJ databases">
        <authorList>
            <person name="Kucharzyk K."/>
            <person name="Murdoch R.W."/>
            <person name="Higgins S."/>
            <person name="Loffler F."/>
        </authorList>
    </citation>
    <scope>NUCLEOTIDE SEQUENCE</scope>
</reference>
<dbReference type="Gene3D" id="3.30.860.10">
    <property type="entry name" value="30s Ribosomal Protein S19, Chain A"/>
    <property type="match status" value="1"/>
</dbReference>
<organism evidence="6">
    <name type="scientific">bioreactor metagenome</name>
    <dbReference type="NCBI Taxonomy" id="1076179"/>
    <lineage>
        <taxon>unclassified sequences</taxon>
        <taxon>metagenomes</taxon>
        <taxon>ecological metagenomes</taxon>
    </lineage>
</organism>
<accession>A0A644U2B9</accession>
<gene>
    <name evidence="6" type="primary">rpsS_8</name>
    <name evidence="6" type="ORF">SDC9_19193</name>
</gene>
<proteinExistence type="inferred from homology"/>
<dbReference type="InterPro" id="IPR005732">
    <property type="entry name" value="Ribosomal_uS19_bac-type"/>
</dbReference>
<evidence type="ECO:0000313" key="6">
    <source>
        <dbReference type="EMBL" id="MPL73394.1"/>
    </source>
</evidence>
<dbReference type="GO" id="GO:0015935">
    <property type="term" value="C:small ribosomal subunit"/>
    <property type="evidence" value="ECO:0007669"/>
    <property type="project" value="InterPro"/>
</dbReference>
<dbReference type="GO" id="GO:0000028">
    <property type="term" value="P:ribosomal small subunit assembly"/>
    <property type="evidence" value="ECO:0007669"/>
    <property type="project" value="TreeGrafter"/>
</dbReference>
<dbReference type="GO" id="GO:0006412">
    <property type="term" value="P:translation"/>
    <property type="evidence" value="ECO:0007669"/>
    <property type="project" value="InterPro"/>
</dbReference>
<dbReference type="InterPro" id="IPR002222">
    <property type="entry name" value="Ribosomal_uS19"/>
</dbReference>
<evidence type="ECO:0000256" key="5">
    <source>
        <dbReference type="ARBA" id="ARBA00023274"/>
    </source>
</evidence>
<dbReference type="EMBL" id="VSSQ01000072">
    <property type="protein sequence ID" value="MPL73394.1"/>
    <property type="molecule type" value="Genomic_DNA"/>
</dbReference>
<dbReference type="PANTHER" id="PTHR11880:SF8">
    <property type="entry name" value="SMALL RIBOSOMAL SUBUNIT PROTEIN US19M"/>
    <property type="match status" value="1"/>
</dbReference>
<dbReference type="GO" id="GO:0003735">
    <property type="term" value="F:structural constituent of ribosome"/>
    <property type="evidence" value="ECO:0007669"/>
    <property type="project" value="InterPro"/>
</dbReference>
<evidence type="ECO:0000256" key="3">
    <source>
        <dbReference type="ARBA" id="ARBA00022884"/>
    </source>
</evidence>
<keyword evidence="2" id="KW-0699">rRNA-binding</keyword>
<name>A0A644U2B9_9ZZZZ</name>
<evidence type="ECO:0000256" key="4">
    <source>
        <dbReference type="ARBA" id="ARBA00022980"/>
    </source>
</evidence>
<dbReference type="InterPro" id="IPR023575">
    <property type="entry name" value="Ribosomal_uS19_SF"/>
</dbReference>
<dbReference type="PRINTS" id="PR00975">
    <property type="entry name" value="RIBOSOMALS19"/>
</dbReference>
<dbReference type="AlphaFoldDB" id="A0A644U2B9"/>
<keyword evidence="3" id="KW-0694">RNA-binding</keyword>
<dbReference type="PIRSF" id="PIRSF002144">
    <property type="entry name" value="Ribosomal_S19"/>
    <property type="match status" value="1"/>
</dbReference>
<dbReference type="PANTHER" id="PTHR11880">
    <property type="entry name" value="RIBOSOMAL PROTEIN S19P FAMILY MEMBER"/>
    <property type="match status" value="1"/>
</dbReference>
<comment type="similarity">
    <text evidence="1">Belongs to the universal ribosomal protein uS19 family.</text>
</comment>
<keyword evidence="4 6" id="KW-0689">Ribosomal protein</keyword>
<dbReference type="HAMAP" id="MF_00531">
    <property type="entry name" value="Ribosomal_uS19"/>
    <property type="match status" value="1"/>
</dbReference>
<keyword evidence="5" id="KW-0687">Ribonucleoprotein</keyword>
<dbReference type="GO" id="GO:0005737">
    <property type="term" value="C:cytoplasm"/>
    <property type="evidence" value="ECO:0007669"/>
    <property type="project" value="UniProtKB-ARBA"/>
</dbReference>
<dbReference type="NCBIfam" id="TIGR01050">
    <property type="entry name" value="rpsS_bact"/>
    <property type="match status" value="1"/>
</dbReference>
<dbReference type="FunFam" id="3.30.860.10:FF:000001">
    <property type="entry name" value="30S ribosomal protein S19"/>
    <property type="match status" value="1"/>
</dbReference>